<dbReference type="OMA" id="FMTMKAA"/>
<dbReference type="GeneTree" id="ENSGT00940000166020"/>
<dbReference type="InterPro" id="IPR018170">
    <property type="entry name" value="Aldo/ket_reductase_CS"/>
</dbReference>
<comment type="function">
    <text evidence="14">Catalyzes the NADPH-dependent reduction of a wide variety of carbonyl-containing compounds to their corresponding alcohols. Displays enzymatic activity towards endogenous metabolites such as aromatic and aliphatic aldehydes, ketones, monosaccharides and bile acids. Acts as an aldehyde-detoxification enzyme. Also acts as an inhibitor of protein S-nitrosylation by mediating degradation of S-nitroso-coenzyme A (S-nitroso-CoA), a cofactor required to S-nitrosylate proteins. Also acts as a S-nitroso-glutathione reductase by catalyzing the NADPH-dependent reduction of S-nitrosoglutathione. Displays no reductase activity towards retinoids.</text>
</comment>
<dbReference type="GO" id="GO:0002040">
    <property type="term" value="P:sprouting angiogenesis"/>
    <property type="evidence" value="ECO:0007669"/>
    <property type="project" value="Ensembl"/>
</dbReference>
<dbReference type="EMBL" id="AHAT01014635">
    <property type="status" value="NOT_ANNOTATED_CDS"/>
    <property type="molecule type" value="Genomic_DNA"/>
</dbReference>
<dbReference type="GO" id="GO:0016324">
    <property type="term" value="C:apical plasma membrane"/>
    <property type="evidence" value="ECO:0007669"/>
    <property type="project" value="UniProtKB-SubCell"/>
</dbReference>
<evidence type="ECO:0000256" key="16">
    <source>
        <dbReference type="PIRSR" id="PIRSR000097-2"/>
    </source>
</evidence>
<dbReference type="InParanoid" id="W5MHR3"/>
<evidence type="ECO:0000256" key="3">
    <source>
        <dbReference type="ARBA" id="ARBA00007905"/>
    </source>
</evidence>
<comment type="catalytic activity">
    <reaction evidence="11">
        <text>S-nitroso-CoA + NADPH + H(+) = sulfinamide-CoA + NADP(+)</text>
        <dbReference type="Rhea" id="RHEA:78375"/>
        <dbReference type="ChEBI" id="CHEBI:15378"/>
        <dbReference type="ChEBI" id="CHEBI:57783"/>
        <dbReference type="ChEBI" id="CHEBI:58349"/>
        <dbReference type="ChEBI" id="CHEBI:145546"/>
        <dbReference type="ChEBI" id="CHEBI:145548"/>
    </reaction>
    <physiologicalReaction direction="left-to-right" evidence="11">
        <dbReference type="Rhea" id="RHEA:78376"/>
    </physiologicalReaction>
</comment>
<dbReference type="GO" id="GO:0004032">
    <property type="term" value="F:aldose reductase (NADPH) activity"/>
    <property type="evidence" value="ECO:0000318"/>
    <property type="project" value="GO_Central"/>
</dbReference>
<dbReference type="PROSITE" id="PS00062">
    <property type="entry name" value="ALDOKETO_REDUCTASE_2"/>
    <property type="match status" value="1"/>
</dbReference>
<proteinExistence type="inferred from homology"/>
<evidence type="ECO:0000256" key="17">
    <source>
        <dbReference type="PIRSR" id="PIRSR000097-3"/>
    </source>
</evidence>
<dbReference type="Gene3D" id="3.20.20.100">
    <property type="entry name" value="NADP-dependent oxidoreductase domain"/>
    <property type="match status" value="1"/>
</dbReference>
<keyword evidence="6" id="KW-0521">NADP</keyword>
<feature type="binding site" evidence="16">
    <location>
        <position position="113"/>
    </location>
    <ligand>
        <name>substrate</name>
    </ligand>
</feature>
<dbReference type="InterPro" id="IPR023210">
    <property type="entry name" value="NADP_OxRdtase_dom"/>
</dbReference>
<name>W5MHR3_LEPOC</name>
<dbReference type="Pfam" id="PF00248">
    <property type="entry name" value="Aldo_ket_red"/>
    <property type="match status" value="1"/>
</dbReference>
<organism evidence="19 20">
    <name type="scientific">Lepisosteus oculatus</name>
    <name type="common">Spotted gar</name>
    <dbReference type="NCBI Taxonomy" id="7918"/>
    <lineage>
        <taxon>Eukaryota</taxon>
        <taxon>Metazoa</taxon>
        <taxon>Chordata</taxon>
        <taxon>Craniata</taxon>
        <taxon>Vertebrata</taxon>
        <taxon>Euteleostomi</taxon>
        <taxon>Actinopterygii</taxon>
        <taxon>Neopterygii</taxon>
        <taxon>Holostei</taxon>
        <taxon>Semionotiformes</taxon>
        <taxon>Lepisosteidae</taxon>
        <taxon>Lepisosteus</taxon>
    </lineage>
</organism>
<evidence type="ECO:0000313" key="19">
    <source>
        <dbReference type="Ensembl" id="ENSLOCP00000007922.1"/>
    </source>
</evidence>
<comment type="subcellular location">
    <subcellularLocation>
        <location evidence="1">Apical cell membrane</location>
    </subcellularLocation>
    <subcellularLocation>
        <location evidence="2">Cytoplasm</location>
        <location evidence="2">Cytosol</location>
    </subcellularLocation>
</comment>
<sequence>MSCPYLTLSIGHKMPLIGLGTWKSAPGLVKQAVLCALDCGYRHFDCAAAYGNEREVGEALLERVGTGKQIKREEVFVTSKLWNTKHHPEDVESSCRKTLAELSLQYLDLYLIHWPMAFERGEVLMPRNDDGTMRHGDTHYRDTWKVMEGLLDQGLVKAIGLSNFNAKQIDDILSICKYKPVVNQVECHPYLIQKELLKYCHDHGIALTAYSPLGSPDRPWTSPGEPQLLDDPQILAIAGRYGKTPAQVILRWQVQRGVVCIPKSTTPSRIQQNIQVFDFTLSNDDMKQIECFNRNERLIIPTIEVSIKSVWLPLHTPNFKTHLQY</sequence>
<keyword evidence="20" id="KW-1185">Reference proteome</keyword>
<comment type="catalytic activity">
    <reaction evidence="12">
        <text>S-nitrosoglutathione + NADPH + H(+) = S-(hydroxysulfenamide)glutathione + NADP(+)</text>
        <dbReference type="Rhea" id="RHEA:63500"/>
        <dbReference type="ChEBI" id="CHEBI:15378"/>
        <dbReference type="ChEBI" id="CHEBI:57783"/>
        <dbReference type="ChEBI" id="CHEBI:58349"/>
        <dbReference type="ChEBI" id="CHEBI:145544"/>
        <dbReference type="ChEBI" id="CHEBI:229723"/>
    </reaction>
</comment>
<evidence type="ECO:0000256" key="15">
    <source>
        <dbReference type="PIRSR" id="PIRSR000097-1"/>
    </source>
</evidence>
<evidence type="ECO:0000256" key="2">
    <source>
        <dbReference type="ARBA" id="ARBA00004514"/>
    </source>
</evidence>
<comment type="similarity">
    <text evidence="3">Belongs to the aldo/keto reductase family.</text>
</comment>
<reference evidence="20" key="1">
    <citation type="submission" date="2011-12" db="EMBL/GenBank/DDBJ databases">
        <title>The Draft Genome of Lepisosteus oculatus.</title>
        <authorList>
            <consortium name="The Broad Institute Genome Assembly &amp; Analysis Group"/>
            <consortium name="Computational R&amp;D Group"/>
            <consortium name="and Sequencing Platform"/>
            <person name="Di Palma F."/>
            <person name="Alfoldi J."/>
            <person name="Johnson J."/>
            <person name="Berlin A."/>
            <person name="Gnerre S."/>
            <person name="Jaffe D."/>
            <person name="MacCallum I."/>
            <person name="Young S."/>
            <person name="Walker B.J."/>
            <person name="Lander E.S."/>
            <person name="Lindblad-Toh K."/>
        </authorList>
    </citation>
    <scope>NUCLEOTIDE SEQUENCE [LARGE SCALE GENOMIC DNA]</scope>
</reference>
<dbReference type="CDD" id="cd19106">
    <property type="entry name" value="AKR_AKR1A1-4"/>
    <property type="match status" value="1"/>
</dbReference>
<dbReference type="InterPro" id="IPR020471">
    <property type="entry name" value="AKR"/>
</dbReference>
<evidence type="ECO:0000259" key="18">
    <source>
        <dbReference type="Pfam" id="PF00248"/>
    </source>
</evidence>
<feature type="site" description="Lowers pKa of active site Tyr" evidence="17">
    <location>
        <position position="80"/>
    </location>
</feature>
<dbReference type="InterPro" id="IPR036812">
    <property type="entry name" value="NAD(P)_OxRdtase_dom_sf"/>
</dbReference>
<dbReference type="eggNOG" id="KOG1577">
    <property type="taxonomic scope" value="Eukaryota"/>
</dbReference>
<dbReference type="GO" id="GO:0042593">
    <property type="term" value="P:glucose homeostasis"/>
    <property type="evidence" value="ECO:0007669"/>
    <property type="project" value="Ensembl"/>
</dbReference>
<evidence type="ECO:0000256" key="1">
    <source>
        <dbReference type="ARBA" id="ARBA00004221"/>
    </source>
</evidence>
<evidence type="ECO:0000256" key="9">
    <source>
        <dbReference type="ARBA" id="ARBA00024074"/>
    </source>
</evidence>
<evidence type="ECO:0000256" key="7">
    <source>
        <dbReference type="ARBA" id="ARBA00023002"/>
    </source>
</evidence>
<dbReference type="HOGENOM" id="CLU_023205_0_0_1"/>
<evidence type="ECO:0000256" key="10">
    <source>
        <dbReference type="ARBA" id="ARBA00044808"/>
    </source>
</evidence>
<evidence type="ECO:0000256" key="8">
    <source>
        <dbReference type="ARBA" id="ARBA00023136"/>
    </source>
</evidence>
<dbReference type="FunFam" id="3.20.20.100:FF:000006">
    <property type="entry name" value="Aldo-keto reductase family 1 member A1"/>
    <property type="match status" value="1"/>
</dbReference>
<keyword evidence="4" id="KW-1003">Cell membrane</keyword>
<evidence type="ECO:0000256" key="6">
    <source>
        <dbReference type="ARBA" id="ARBA00022857"/>
    </source>
</evidence>
<evidence type="ECO:0000313" key="20">
    <source>
        <dbReference type="Proteomes" id="UP000018468"/>
    </source>
</evidence>
<evidence type="ECO:0000256" key="4">
    <source>
        <dbReference type="ARBA" id="ARBA00022475"/>
    </source>
</evidence>
<dbReference type="PROSITE" id="PS00798">
    <property type="entry name" value="ALDOKETO_REDUCTASE_1"/>
    <property type="match status" value="1"/>
</dbReference>
<keyword evidence="5" id="KW-0963">Cytoplasm</keyword>
<dbReference type="PANTHER" id="PTHR11732">
    <property type="entry name" value="ALDO/KETO REDUCTASE"/>
    <property type="match status" value="1"/>
</dbReference>
<accession>W5MHR3</accession>
<comment type="catalytic activity">
    <reaction evidence="13">
        <text>a primary alcohol + NADP(+) = an aldehyde + NADPH + H(+)</text>
        <dbReference type="Rhea" id="RHEA:15937"/>
        <dbReference type="ChEBI" id="CHEBI:15378"/>
        <dbReference type="ChEBI" id="CHEBI:15734"/>
        <dbReference type="ChEBI" id="CHEBI:17478"/>
        <dbReference type="ChEBI" id="CHEBI:57783"/>
        <dbReference type="ChEBI" id="CHEBI:58349"/>
        <dbReference type="EC" id="1.1.1.2"/>
    </reaction>
</comment>
<dbReference type="FunCoup" id="W5MHR3">
    <property type="interactions" value="554"/>
</dbReference>
<keyword evidence="8" id="KW-0472">Membrane</keyword>
<dbReference type="GO" id="GO:0046185">
    <property type="term" value="P:aldehyde catabolic process"/>
    <property type="evidence" value="ECO:0007669"/>
    <property type="project" value="InterPro"/>
</dbReference>
<evidence type="ECO:0000256" key="5">
    <source>
        <dbReference type="ARBA" id="ARBA00022490"/>
    </source>
</evidence>
<reference evidence="19" key="2">
    <citation type="submission" date="2025-08" db="UniProtKB">
        <authorList>
            <consortium name="Ensembl"/>
        </authorList>
    </citation>
    <scope>IDENTIFICATION</scope>
</reference>
<dbReference type="PROSITE" id="PS00063">
    <property type="entry name" value="ALDOKETO_REDUCTASE_3"/>
    <property type="match status" value="1"/>
</dbReference>
<evidence type="ECO:0000256" key="14">
    <source>
        <dbReference type="ARBA" id="ARBA00055218"/>
    </source>
</evidence>
<dbReference type="EMBL" id="AHAT01014636">
    <property type="status" value="NOT_ANNOTATED_CDS"/>
    <property type="molecule type" value="Genomic_DNA"/>
</dbReference>
<dbReference type="PIRSF" id="PIRSF000097">
    <property type="entry name" value="AKR"/>
    <property type="match status" value="1"/>
</dbReference>
<feature type="active site" description="Proton donor" evidence="15">
    <location>
        <position position="50"/>
    </location>
</feature>
<keyword evidence="7" id="KW-0560">Oxidoreductase</keyword>
<dbReference type="InterPro" id="IPR044481">
    <property type="entry name" value="AKR1A"/>
</dbReference>
<feature type="domain" description="NADP-dependent oxidoreductase" evidence="18">
    <location>
        <begin position="17"/>
        <end position="291"/>
    </location>
</feature>
<protein>
    <recommendedName>
        <fullName evidence="9">alcohol dehydrogenase (NADP(+))</fullName>
        <ecNumber evidence="9">1.1.1.2</ecNumber>
    </recommendedName>
    <alternativeName>
        <fullName evidence="10">S-nitroso-CoA reductase</fullName>
    </alternativeName>
</protein>
<dbReference type="GO" id="GO:0005829">
    <property type="term" value="C:cytosol"/>
    <property type="evidence" value="ECO:0000318"/>
    <property type="project" value="GO_Central"/>
</dbReference>
<dbReference type="STRING" id="7918.ENSLOCP00000007922"/>
<evidence type="ECO:0000256" key="12">
    <source>
        <dbReference type="ARBA" id="ARBA00048207"/>
    </source>
</evidence>
<evidence type="ECO:0000256" key="13">
    <source>
        <dbReference type="ARBA" id="ARBA00048262"/>
    </source>
</evidence>
<reference evidence="19" key="3">
    <citation type="submission" date="2025-09" db="UniProtKB">
        <authorList>
            <consortium name="Ensembl"/>
        </authorList>
    </citation>
    <scope>IDENTIFICATION</scope>
</reference>
<dbReference type="Bgee" id="ENSLOCG00000006557">
    <property type="expression patterns" value="Expressed in mesonephros and 4 other cell types or tissues"/>
</dbReference>
<dbReference type="SUPFAM" id="SSF51430">
    <property type="entry name" value="NAD(P)-linked oxidoreductase"/>
    <property type="match status" value="1"/>
</dbReference>
<dbReference type="Proteomes" id="UP000018468">
    <property type="component" value="Linkage group LG2"/>
</dbReference>
<dbReference type="Ensembl" id="ENSLOCT00000007932.1">
    <property type="protein sequence ID" value="ENSLOCP00000007922.1"/>
    <property type="gene ID" value="ENSLOCG00000006557.1"/>
</dbReference>
<evidence type="ECO:0000256" key="11">
    <source>
        <dbReference type="ARBA" id="ARBA00047706"/>
    </source>
</evidence>
<dbReference type="AlphaFoldDB" id="W5MHR3"/>
<dbReference type="EC" id="1.1.1.2" evidence="9"/>
<dbReference type="PRINTS" id="PR00069">
    <property type="entry name" value="ALDKETRDTASE"/>
</dbReference>